<dbReference type="AlphaFoldDB" id="A0A3A8R7F1"/>
<gene>
    <name evidence="1" type="ORF">D7W81_00165</name>
</gene>
<comment type="caution">
    <text evidence="1">The sequence shown here is derived from an EMBL/GenBank/DDBJ whole genome shotgun (WGS) entry which is preliminary data.</text>
</comment>
<dbReference type="RefSeq" id="WP_120553271.1">
    <property type="nucleotide sequence ID" value="NZ_RAWK01000001.1"/>
</dbReference>
<organism evidence="1 2">
    <name type="scientific">Corallococcus aberystwythensis</name>
    <dbReference type="NCBI Taxonomy" id="2316722"/>
    <lineage>
        <taxon>Bacteria</taxon>
        <taxon>Pseudomonadati</taxon>
        <taxon>Myxococcota</taxon>
        <taxon>Myxococcia</taxon>
        <taxon>Myxococcales</taxon>
        <taxon>Cystobacterineae</taxon>
        <taxon>Myxococcaceae</taxon>
        <taxon>Corallococcus</taxon>
    </lineage>
</organism>
<name>A0A3A8R7F1_9BACT</name>
<sequence length="373" mass="40722">MTPIPANAQLAELLRAHGLSIQEEGEWLRVGSQGPRFYAAFIDTRTGPGHCMRQLDVWLGPWAGQWVVESVGGVGKTEEEASRDALANFVRASLHVLLSAFVRPPDAHVTIETWQVGGIDRKVILGDIVSRGDDAGPKHEEPWLRAFEDALKSLPLTSGTHWVRVYYAQMDGERMTLEVLLDNEPWQALTDLLETASWPAAPGFLSRRLFLVLQGGADASRAVATWLDCPDDGDPVALIQEQGATLLEAEKLYAYIPLAFGESVMKRLGAVSPVSAEFTADPPTVQGTVVLAEDPLWRALVQLAEEAFEGKTSLTREQLLHLSGSSSTVRVLNELMNKGGKPEDLRFTPPLIIISPEAMAEWPAATPAAPRRP</sequence>
<keyword evidence="2" id="KW-1185">Reference proteome</keyword>
<dbReference type="EMBL" id="RAWK01000001">
    <property type="protein sequence ID" value="RKH74775.1"/>
    <property type="molecule type" value="Genomic_DNA"/>
</dbReference>
<dbReference type="InterPro" id="IPR045929">
    <property type="entry name" value="DUF6348"/>
</dbReference>
<evidence type="ECO:0000313" key="1">
    <source>
        <dbReference type="EMBL" id="RKH74775.1"/>
    </source>
</evidence>
<protein>
    <submittedName>
        <fullName evidence="1">Uncharacterized protein</fullName>
    </submittedName>
</protein>
<dbReference type="Proteomes" id="UP000267003">
    <property type="component" value="Unassembled WGS sequence"/>
</dbReference>
<dbReference type="Pfam" id="PF19875">
    <property type="entry name" value="DUF6348"/>
    <property type="match status" value="1"/>
</dbReference>
<accession>A0A3A8R7F1</accession>
<evidence type="ECO:0000313" key="2">
    <source>
        <dbReference type="Proteomes" id="UP000267003"/>
    </source>
</evidence>
<reference evidence="2" key="1">
    <citation type="submission" date="2018-09" db="EMBL/GenBank/DDBJ databases">
        <authorList>
            <person name="Livingstone P.G."/>
            <person name="Whitworth D.E."/>
        </authorList>
    </citation>
    <scope>NUCLEOTIDE SEQUENCE [LARGE SCALE GENOMIC DNA]</scope>
    <source>
        <strain evidence="2">AB050A</strain>
    </source>
</reference>
<proteinExistence type="predicted"/>
<dbReference type="OrthoDB" id="1092794at2"/>